<dbReference type="OrthoDB" id="9813770at2"/>
<dbReference type="PANTHER" id="PTHR13887:SF54">
    <property type="entry name" value="DSBA FAMILY PROTEIN"/>
    <property type="match status" value="1"/>
</dbReference>
<dbReference type="CDD" id="cd03025">
    <property type="entry name" value="DsbA_FrnE_like"/>
    <property type="match status" value="1"/>
</dbReference>
<reference evidence="2" key="1">
    <citation type="submission" date="2016-10" db="EMBL/GenBank/DDBJ databases">
        <authorList>
            <person name="Varghese N."/>
            <person name="Submissions S."/>
        </authorList>
    </citation>
    <scope>NUCLEOTIDE SEQUENCE [LARGE SCALE GENOMIC DNA]</scope>
    <source>
        <strain evidence="2">LMG 25555</strain>
    </source>
</reference>
<sequence>MSSRLLYVMDPMCSWCWGFSPVAEALVEQAQAAGVELHLVVGGLRTGSGSALEPATRRYILEHWQAVTQATGQPFSFDGALPDGFVYDTEPACRALVAARSLAPDCAWRLVKLIQQAFYVEGRDVTQASVLVELAEAAGVPRIEFSAIFDTAEQHAATAADFTWVQDLGIAGFPTLLAERDGQLALLTNGYQPLEPLSDLLARWLERATRV</sequence>
<evidence type="ECO:0000259" key="1">
    <source>
        <dbReference type="Pfam" id="PF01323"/>
    </source>
</evidence>
<proteinExistence type="predicted"/>
<gene>
    <name evidence="2" type="ORF">SAMN04489800_2416</name>
</gene>
<dbReference type="EMBL" id="FNUD01000002">
    <property type="protein sequence ID" value="SEE84527.1"/>
    <property type="molecule type" value="Genomic_DNA"/>
</dbReference>
<evidence type="ECO:0000313" key="3">
    <source>
        <dbReference type="Proteomes" id="UP000183613"/>
    </source>
</evidence>
<dbReference type="PATRIC" id="fig|882211.3.peg.639"/>
<dbReference type="SUPFAM" id="SSF52833">
    <property type="entry name" value="Thioredoxin-like"/>
    <property type="match status" value="1"/>
</dbReference>
<comment type="caution">
    <text evidence="2">The sequence shown here is derived from an EMBL/GenBank/DDBJ whole genome shotgun (WGS) entry which is preliminary data.</text>
</comment>
<keyword evidence="3" id="KW-1185">Reference proteome</keyword>
<organism evidence="2 3">
    <name type="scientific">Pseudomonas deceptionensis</name>
    <dbReference type="NCBI Taxonomy" id="882211"/>
    <lineage>
        <taxon>Bacteria</taxon>
        <taxon>Pseudomonadati</taxon>
        <taxon>Pseudomonadota</taxon>
        <taxon>Gammaproteobacteria</taxon>
        <taxon>Pseudomonadales</taxon>
        <taxon>Pseudomonadaceae</taxon>
        <taxon>Pseudomonas</taxon>
    </lineage>
</organism>
<dbReference type="PANTHER" id="PTHR13887">
    <property type="entry name" value="GLUTATHIONE S-TRANSFERASE KAPPA"/>
    <property type="match status" value="1"/>
</dbReference>
<dbReference type="InterPro" id="IPR001853">
    <property type="entry name" value="DSBA-like_thioredoxin_dom"/>
</dbReference>
<dbReference type="Gene3D" id="1.10.472.60">
    <property type="entry name" value="putative protein disulfide isomerase domain"/>
    <property type="match status" value="1"/>
</dbReference>
<dbReference type="GO" id="GO:0016491">
    <property type="term" value="F:oxidoreductase activity"/>
    <property type="evidence" value="ECO:0007669"/>
    <property type="project" value="InterPro"/>
</dbReference>
<feature type="domain" description="DSBA-like thioredoxin" evidence="1">
    <location>
        <begin position="8"/>
        <end position="201"/>
    </location>
</feature>
<dbReference type="Gene3D" id="3.40.30.10">
    <property type="entry name" value="Glutaredoxin"/>
    <property type="match status" value="1"/>
</dbReference>
<evidence type="ECO:0000313" key="2">
    <source>
        <dbReference type="EMBL" id="SEE84527.1"/>
    </source>
</evidence>
<dbReference type="AlphaFoldDB" id="A0A0J6GGL0"/>
<dbReference type="InterPro" id="IPR036249">
    <property type="entry name" value="Thioredoxin-like_sf"/>
</dbReference>
<accession>A0A0J6GGL0</accession>
<name>A0A0J6GGL0_PSEDM</name>
<dbReference type="Proteomes" id="UP000183613">
    <property type="component" value="Unassembled WGS sequence"/>
</dbReference>
<dbReference type="Pfam" id="PF01323">
    <property type="entry name" value="DSBA"/>
    <property type="match status" value="1"/>
</dbReference>
<protein>
    <recommendedName>
        <fullName evidence="1">DSBA-like thioredoxin domain-containing protein</fullName>
    </recommendedName>
</protein>